<evidence type="ECO:0000313" key="5">
    <source>
        <dbReference type="Proteomes" id="UP000483379"/>
    </source>
</evidence>
<evidence type="ECO:0000259" key="3">
    <source>
        <dbReference type="Pfam" id="PF13203"/>
    </source>
</evidence>
<feature type="compositionally biased region" description="Basic and acidic residues" evidence="1">
    <location>
        <begin position="198"/>
        <end position="210"/>
    </location>
</feature>
<organism evidence="4 5">
    <name type="scientific">Thiorhodococcus minor</name>
    <dbReference type="NCBI Taxonomy" id="57489"/>
    <lineage>
        <taxon>Bacteria</taxon>
        <taxon>Pseudomonadati</taxon>
        <taxon>Pseudomonadota</taxon>
        <taxon>Gammaproteobacteria</taxon>
        <taxon>Chromatiales</taxon>
        <taxon>Chromatiaceae</taxon>
        <taxon>Thiorhodococcus</taxon>
    </lineage>
</organism>
<dbReference type="InterPro" id="IPR018698">
    <property type="entry name" value="VWA-like_dom"/>
</dbReference>
<reference evidence="4 5" key="1">
    <citation type="submission" date="2020-02" db="EMBL/GenBank/DDBJ databases">
        <title>Genome sequences of Thiorhodococcus mannitoliphagus and Thiorhodococcus minor, purple sulfur photosynthetic bacteria in the gammaproteobacterial family, Chromatiaceae.</title>
        <authorList>
            <person name="Aviles F.A."/>
            <person name="Meyer T.E."/>
            <person name="Kyndt J.A."/>
        </authorList>
    </citation>
    <scope>NUCLEOTIDE SEQUENCE [LARGE SCALE GENOMIC DNA]</scope>
    <source>
        <strain evidence="4 5">DSM 11518</strain>
    </source>
</reference>
<gene>
    <name evidence="4" type="ORF">G3446_23810</name>
</gene>
<keyword evidence="5" id="KW-1185">Reference proteome</keyword>
<evidence type="ECO:0000259" key="2">
    <source>
        <dbReference type="Pfam" id="PF09967"/>
    </source>
</evidence>
<accession>A0A6M0K4Z8</accession>
<evidence type="ECO:0000313" key="4">
    <source>
        <dbReference type="EMBL" id="NEV64856.1"/>
    </source>
</evidence>
<dbReference type="Proteomes" id="UP000483379">
    <property type="component" value="Unassembled WGS sequence"/>
</dbReference>
<feature type="region of interest" description="Disordered" evidence="1">
    <location>
        <begin position="169"/>
        <end position="213"/>
    </location>
</feature>
<evidence type="ECO:0000256" key="1">
    <source>
        <dbReference type="SAM" id="MobiDB-lite"/>
    </source>
</evidence>
<evidence type="ECO:0008006" key="6">
    <source>
        <dbReference type="Google" id="ProtNLM"/>
    </source>
</evidence>
<comment type="caution">
    <text evidence="4">The sequence shown here is derived from an EMBL/GenBank/DDBJ whole genome shotgun (WGS) entry which is preliminary data.</text>
</comment>
<dbReference type="PANTHER" id="PTHR38730">
    <property type="entry name" value="SLL7028 PROTEIN"/>
    <property type="match status" value="1"/>
</dbReference>
<dbReference type="RefSeq" id="WP_164456018.1">
    <property type="nucleotide sequence ID" value="NZ_JAAIJQ010000117.1"/>
</dbReference>
<sequence length="458" mass="50054">MSSPPSTGQARGVYSHRGTRAIQKMVELAPSTGGLALWIRHLDVDESDGQLIAANNGTTIYYGPDFEALPLPLQIGLVAHEVLHVALRHSQRLVALRRLIGDVDAELYNICADAIVNSALGHLGWLELPPGSVRLEDLLASALDIRQGAEAALLEWDLERLYRAIDDRKRDGSGRGARRGAGPTQDGDDGAGAGGQQRTEEGQASPREDGPCAVRARYTGSGIIRDLLPAADAAHPELEAEQSREWRERLTRAHAGDGPHSMLRTLLADLPKVRTPWEQLLRTQLTRGLAHKPEISWSRPARSYLANQGRIGHGPASLRMPWEPGTASTRAVARLAVMVDVSGSIEDVLLERFAREIEAITRRLESRIVVIIGDDAVREVRTFEPGRSNLRDIQFQGGGGTDFSPLLREAERFAPDMGVFLTDLDGKADYLPSFPVLWTVPAAYEAMQAPFGRKLVLD</sequence>
<dbReference type="CDD" id="cd00198">
    <property type="entry name" value="vWFA"/>
    <property type="match status" value="1"/>
</dbReference>
<name>A0A6M0K4Z8_9GAMM</name>
<protein>
    <recommendedName>
        <fullName evidence="6">Metal-dependent peptidase</fullName>
    </recommendedName>
</protein>
<feature type="domain" description="Putative metallopeptidase" evidence="3">
    <location>
        <begin position="14"/>
        <end position="325"/>
    </location>
</feature>
<dbReference type="EMBL" id="JAAIJQ010000117">
    <property type="protein sequence ID" value="NEV64856.1"/>
    <property type="molecule type" value="Genomic_DNA"/>
</dbReference>
<dbReference type="PANTHER" id="PTHR38730:SF1">
    <property type="entry name" value="SLL7028 PROTEIN"/>
    <property type="match status" value="1"/>
</dbReference>
<dbReference type="AlphaFoldDB" id="A0A6M0K4Z8"/>
<feature type="domain" description="VWA-like" evidence="2">
    <location>
        <begin position="335"/>
        <end position="458"/>
    </location>
</feature>
<dbReference type="InterPro" id="IPR025154">
    <property type="entry name" value="Put_metallopeptidase_dom"/>
</dbReference>
<proteinExistence type="predicted"/>
<dbReference type="Pfam" id="PF09967">
    <property type="entry name" value="DUF2201"/>
    <property type="match status" value="1"/>
</dbReference>
<dbReference type="Pfam" id="PF13203">
    <property type="entry name" value="DUF2201_N"/>
    <property type="match status" value="1"/>
</dbReference>